<evidence type="ECO:0000256" key="1">
    <source>
        <dbReference type="SAM" id="MobiDB-lite"/>
    </source>
</evidence>
<feature type="compositionally biased region" description="Acidic residues" evidence="1">
    <location>
        <begin position="478"/>
        <end position="502"/>
    </location>
</feature>
<organism evidence="3 4">
    <name type="scientific">Periconia digitata</name>
    <dbReference type="NCBI Taxonomy" id="1303443"/>
    <lineage>
        <taxon>Eukaryota</taxon>
        <taxon>Fungi</taxon>
        <taxon>Dikarya</taxon>
        <taxon>Ascomycota</taxon>
        <taxon>Pezizomycotina</taxon>
        <taxon>Dothideomycetes</taxon>
        <taxon>Pleosporomycetidae</taxon>
        <taxon>Pleosporales</taxon>
        <taxon>Massarineae</taxon>
        <taxon>Periconiaceae</taxon>
        <taxon>Periconia</taxon>
    </lineage>
</organism>
<feature type="region of interest" description="Disordered" evidence="1">
    <location>
        <begin position="470"/>
        <end position="540"/>
    </location>
</feature>
<dbReference type="PANTHER" id="PTHR35596:SF1">
    <property type="entry name" value="MICROBIAL-TYPE PARG CATALYTIC DOMAIN-CONTAINING PROTEIN"/>
    <property type="match status" value="1"/>
</dbReference>
<dbReference type="OrthoDB" id="9985428at2759"/>
<keyword evidence="4" id="KW-1185">Reference proteome</keyword>
<dbReference type="SUPFAM" id="SSF52949">
    <property type="entry name" value="Macro domain-like"/>
    <property type="match status" value="1"/>
</dbReference>
<dbReference type="EMBL" id="CAOQHR010000011">
    <property type="protein sequence ID" value="CAI6340901.1"/>
    <property type="molecule type" value="Genomic_DNA"/>
</dbReference>
<comment type="caution">
    <text evidence="3">The sequence shown here is derived from an EMBL/GenBank/DDBJ whole genome shotgun (WGS) entry which is preliminary data.</text>
</comment>
<feature type="domain" description="Microbial-type PARG catalytic" evidence="2">
    <location>
        <begin position="149"/>
        <end position="249"/>
    </location>
</feature>
<proteinExistence type="predicted"/>
<reference evidence="3" key="1">
    <citation type="submission" date="2023-01" db="EMBL/GenBank/DDBJ databases">
        <authorList>
            <person name="Van Ghelder C."/>
            <person name="Rancurel C."/>
        </authorList>
    </citation>
    <scope>NUCLEOTIDE SEQUENCE</scope>
    <source>
        <strain evidence="3">CNCM I-4278</strain>
    </source>
</reference>
<feature type="compositionally biased region" description="Basic and acidic residues" evidence="1">
    <location>
        <begin position="101"/>
        <end position="115"/>
    </location>
</feature>
<dbReference type="AlphaFoldDB" id="A0A9W4UTX6"/>
<evidence type="ECO:0000313" key="3">
    <source>
        <dbReference type="EMBL" id="CAI6340901.1"/>
    </source>
</evidence>
<dbReference type="Proteomes" id="UP001152607">
    <property type="component" value="Unassembled WGS sequence"/>
</dbReference>
<feature type="region of interest" description="Disordered" evidence="1">
    <location>
        <begin position="72"/>
        <end position="158"/>
    </location>
</feature>
<sequence>MHNSYYVTLPTHHSFLSSGDPFTCACAFATTMGREKQSQGLAPPSIRKEQRAKHARHIVNKVIPAILASNARARKGADGSELISDPNPADSNPSPAPSTGTKDEATPSRDPESKYIKRKGQGRRKAKGNDAIDHNQVLPARRRDRTLDGESNQLEEKNASSATIVVSAPPTAVSAPQRTFRILNTDTLAAARSLQPRFKNSRKEPNVCILNMASPLRPGGGVLAGATSQEEFLCTKTTLLPSLHETYYRLPEYGGILTRDVLVLGSASSDLPAAERYYVDAISAGMLRFPDLVGEEGEEKRLGKKDVMIVEQKMRAVLRIASSRGVRKLVLGAWGCGAYGNPVRDIAEAWRRVLDGAAGDSQPTKARKTSKSSEPVERWDSISEVVFAISNRKMAEAFCEAFDPSVEVESLHSRGEEEQEETDHVAEELRSKILEMETQLEKVWNANLKQRMDVILDGLRAQLRERESAVGVYRSDGDGEDDNDEEEEEEEEEEGSGEDGESSADGVEVSSDADDDELSGYENSDLDSRGGLPLSSKHLA</sequence>
<dbReference type="Pfam" id="PF10021">
    <property type="entry name" value="PARG_cat_microb"/>
    <property type="match status" value="1"/>
</dbReference>
<accession>A0A9W4UTX6</accession>
<gene>
    <name evidence="3" type="ORF">PDIGIT_LOCUS14087</name>
</gene>
<feature type="compositionally biased region" description="Low complexity" evidence="1">
    <location>
        <begin position="84"/>
        <end position="93"/>
    </location>
</feature>
<feature type="compositionally biased region" description="Basic residues" evidence="1">
    <location>
        <begin position="116"/>
        <end position="126"/>
    </location>
</feature>
<dbReference type="PANTHER" id="PTHR35596">
    <property type="entry name" value="DUF2263 DOMAIN-CONTAINING PROTEIN"/>
    <property type="match status" value="1"/>
</dbReference>
<name>A0A9W4UTX6_9PLEO</name>
<evidence type="ECO:0000259" key="2">
    <source>
        <dbReference type="Pfam" id="PF10021"/>
    </source>
</evidence>
<dbReference type="InterPro" id="IPR043472">
    <property type="entry name" value="Macro_dom-like"/>
</dbReference>
<protein>
    <recommendedName>
        <fullName evidence="2">Microbial-type PARG catalytic domain-containing protein</fullName>
    </recommendedName>
</protein>
<dbReference type="Gene3D" id="3.40.220.10">
    <property type="entry name" value="Leucine Aminopeptidase, subunit E, domain 1"/>
    <property type="match status" value="1"/>
</dbReference>
<dbReference type="InterPro" id="IPR019261">
    <property type="entry name" value="PARG_cat_microbial"/>
</dbReference>
<evidence type="ECO:0000313" key="4">
    <source>
        <dbReference type="Proteomes" id="UP001152607"/>
    </source>
</evidence>